<evidence type="ECO:0000256" key="3">
    <source>
        <dbReference type="PROSITE-ProRule" id="PRU01161"/>
    </source>
</evidence>
<sequence>MATAKRFILSIDGGGMRGLIPLRVLEALEGRLARLGVELPMHRVFDLMCGSSSGGLIVAGLAAPKATGGHGEAAATVAELRRFFEEEARALFTHSLRKRLSRFVTNPFGVFDERYDGRLLDQLLKDRFGWTSLQSALTHLVVTGYDIEHRRPLLMGTAPADGGARPDDYYIWQAVRAALAAPSFFEPARIDNLSLGRQEAVIDGSVVHADPVLVAYAEARKLGFAPRDIVIVSLGVGRAPDRAINPQAAENWGAHGWMLPSNGAPIWSVLTSAQAQGVADAAALLFTEMDGPSYIRIDGLVPAEAEDWDNARPGNLLLLNGAADRIIRDHTLVLDRLAAVIAAALSAPEADRVAPAAA</sequence>
<dbReference type="EMBL" id="JAABLQ010000001">
    <property type="protein sequence ID" value="NBN79256.1"/>
    <property type="molecule type" value="Genomic_DNA"/>
</dbReference>
<evidence type="ECO:0000256" key="2">
    <source>
        <dbReference type="ARBA" id="ARBA00023098"/>
    </source>
</evidence>
<feature type="short sequence motif" description="GXSXG" evidence="3">
    <location>
        <begin position="50"/>
        <end position="54"/>
    </location>
</feature>
<dbReference type="CDD" id="cd07199">
    <property type="entry name" value="Pat17_PNPLA8_PNPLA9_like"/>
    <property type="match status" value="1"/>
</dbReference>
<feature type="active site" description="Proton acceptor" evidence="3">
    <location>
        <position position="203"/>
    </location>
</feature>
<dbReference type="Proteomes" id="UP000586722">
    <property type="component" value="Unassembled WGS sequence"/>
</dbReference>
<keyword evidence="3" id="KW-0442">Lipid degradation</keyword>
<dbReference type="GO" id="GO:0047372">
    <property type="term" value="F:monoacylglycerol lipase activity"/>
    <property type="evidence" value="ECO:0007669"/>
    <property type="project" value="TreeGrafter"/>
</dbReference>
<keyword evidence="3" id="KW-0378">Hydrolase</keyword>
<comment type="similarity">
    <text evidence="1">Belongs to the patatin family.</text>
</comment>
<evidence type="ECO:0000313" key="5">
    <source>
        <dbReference type="Proteomes" id="UP000586722"/>
    </source>
</evidence>
<dbReference type="PROSITE" id="PS51635">
    <property type="entry name" value="PNPLA"/>
    <property type="match status" value="1"/>
</dbReference>
<dbReference type="PANTHER" id="PTHR32176:SF92">
    <property type="entry name" value="XYLOSE ISOMERASE"/>
    <property type="match status" value="1"/>
</dbReference>
<dbReference type="Pfam" id="PF01734">
    <property type="entry name" value="Patatin"/>
    <property type="match status" value="1"/>
</dbReference>
<name>A0A7X5F3U4_9HYPH</name>
<dbReference type="GO" id="GO:0004620">
    <property type="term" value="F:phospholipase activity"/>
    <property type="evidence" value="ECO:0007669"/>
    <property type="project" value="TreeGrafter"/>
</dbReference>
<evidence type="ECO:0000256" key="1">
    <source>
        <dbReference type="ARBA" id="ARBA00010240"/>
    </source>
</evidence>
<feature type="short sequence motif" description="GXGXXG" evidence="3">
    <location>
        <begin position="13"/>
        <end position="18"/>
    </location>
</feature>
<protein>
    <submittedName>
        <fullName evidence="4">Patatin</fullName>
    </submittedName>
</protein>
<proteinExistence type="inferred from homology"/>
<dbReference type="InterPro" id="IPR002641">
    <property type="entry name" value="PNPLA_dom"/>
</dbReference>
<organism evidence="4 5">
    <name type="scientific">Pannonibacter tanglangensis</name>
    <dbReference type="NCBI Taxonomy" id="2750084"/>
    <lineage>
        <taxon>Bacteria</taxon>
        <taxon>Pseudomonadati</taxon>
        <taxon>Pseudomonadota</taxon>
        <taxon>Alphaproteobacteria</taxon>
        <taxon>Hyphomicrobiales</taxon>
        <taxon>Stappiaceae</taxon>
        <taxon>Pannonibacter</taxon>
    </lineage>
</organism>
<feature type="active site" description="Nucleophile" evidence="3">
    <location>
        <position position="52"/>
    </location>
</feature>
<keyword evidence="5" id="KW-1185">Reference proteome</keyword>
<dbReference type="PANTHER" id="PTHR32176">
    <property type="entry name" value="XYLOSE ISOMERASE"/>
    <property type="match status" value="1"/>
</dbReference>
<comment type="caution">
    <text evidence="3">Lacks conserved residue(s) required for the propagation of feature annotation.</text>
</comment>
<dbReference type="RefSeq" id="WP_161676672.1">
    <property type="nucleotide sequence ID" value="NZ_JAABLP010000003.1"/>
</dbReference>
<reference evidence="5" key="1">
    <citation type="submission" date="2020-01" db="EMBL/GenBank/DDBJ databases">
        <authorList>
            <person name="Fang Y."/>
            <person name="Sun R."/>
            <person name="Nie L."/>
            <person name="He J."/>
            <person name="Hao L."/>
            <person name="Wang L."/>
            <person name="Su S."/>
            <person name="Lv E."/>
            <person name="Zhang Z."/>
            <person name="Xie R."/>
            <person name="Liu H."/>
        </authorList>
    </citation>
    <scope>NUCLEOTIDE SEQUENCE [LARGE SCALE GENOMIC DNA]</scope>
    <source>
        <strain evidence="5">XCT-53</strain>
    </source>
</reference>
<dbReference type="InterPro" id="IPR016035">
    <property type="entry name" value="Acyl_Trfase/lysoPLipase"/>
</dbReference>
<dbReference type="SUPFAM" id="SSF52151">
    <property type="entry name" value="FabD/lysophospholipase-like"/>
    <property type="match status" value="1"/>
</dbReference>
<evidence type="ECO:0000313" key="4">
    <source>
        <dbReference type="EMBL" id="NBN79256.1"/>
    </source>
</evidence>
<comment type="caution">
    <text evidence="4">The sequence shown here is derived from an EMBL/GenBank/DDBJ whole genome shotgun (WGS) entry which is preliminary data.</text>
</comment>
<dbReference type="GO" id="GO:0016042">
    <property type="term" value="P:lipid catabolic process"/>
    <property type="evidence" value="ECO:0007669"/>
    <property type="project" value="UniProtKB-UniRule"/>
</dbReference>
<accession>A0A7X5F3U4</accession>
<gene>
    <name evidence="4" type="ORF">GWI72_13340</name>
</gene>
<dbReference type="Gene3D" id="3.40.1090.10">
    <property type="entry name" value="Cytosolic phospholipase A2 catalytic domain"/>
    <property type="match status" value="1"/>
</dbReference>
<keyword evidence="2 3" id="KW-0443">Lipid metabolism</keyword>
<dbReference type="AlphaFoldDB" id="A0A7X5F3U4"/>